<dbReference type="EMBL" id="CBSW010000052">
    <property type="protein sequence ID" value="CDG95606.1"/>
    <property type="molecule type" value="Genomic_DNA"/>
</dbReference>
<name>A0A077N0J5_XENBV</name>
<comment type="caution">
    <text evidence="1">The sequence shown here is derived from an EMBL/GenBank/DDBJ whole genome shotgun (WGS) entry which is preliminary data.</text>
</comment>
<sequence length="62" mass="7235">MDIKHILTNNQFRSILTLYKITDNRIRNSDSSLVNEPDIVRLKGKIMSANEFPQKSLCYLTH</sequence>
<evidence type="ECO:0000313" key="1">
    <source>
        <dbReference type="EMBL" id="CDG95606.1"/>
    </source>
</evidence>
<reference evidence="1" key="1">
    <citation type="submission" date="2013-07" db="EMBL/GenBank/DDBJ databases">
        <title>Sub-species coevolution in mutualistic symbiosis.</title>
        <authorList>
            <person name="Murfin K."/>
            <person name="Klassen J."/>
            <person name="Lee M."/>
            <person name="Forst S."/>
            <person name="Stock P."/>
            <person name="Goodrich-Blair H."/>
        </authorList>
    </citation>
    <scope>NUCLEOTIDE SEQUENCE [LARGE SCALE GENOMIC DNA]</scope>
    <source>
        <strain evidence="1">Puntauvense</strain>
    </source>
</reference>
<dbReference type="AlphaFoldDB" id="A0A077N0J5"/>
<dbReference type="HOGENOM" id="CLU_2903307_0_0_6"/>
<protein>
    <submittedName>
        <fullName evidence="1">Uncharacterized protein</fullName>
    </submittedName>
</protein>
<proteinExistence type="predicted"/>
<organism evidence="1">
    <name type="scientific">Xenorhabdus bovienii str. puntauvense</name>
    <dbReference type="NCBI Taxonomy" id="1398201"/>
    <lineage>
        <taxon>Bacteria</taxon>
        <taxon>Pseudomonadati</taxon>
        <taxon>Pseudomonadota</taxon>
        <taxon>Gammaproteobacteria</taxon>
        <taxon>Enterobacterales</taxon>
        <taxon>Morganellaceae</taxon>
        <taxon>Xenorhabdus</taxon>
    </lineage>
</organism>
<accession>A0A077N0J5</accession>
<gene>
    <name evidence="1" type="ORF">XBP1_1450009</name>
</gene>
<dbReference type="Proteomes" id="UP000028511">
    <property type="component" value="Unassembled WGS sequence"/>
</dbReference>